<sequence length="52" mass="5805">MKWILVIVGGLAMMIPPVSVDFPKIDISFWVGLSLIFGGIIMFLGGLWWILI</sequence>
<reference evidence="2" key="1">
    <citation type="journal article" date="2015" name="Nature">
        <title>Complex archaea that bridge the gap between prokaryotes and eukaryotes.</title>
        <authorList>
            <person name="Spang A."/>
            <person name="Saw J.H."/>
            <person name="Jorgensen S.L."/>
            <person name="Zaremba-Niedzwiedzka K."/>
            <person name="Martijn J."/>
            <person name="Lind A.E."/>
            <person name="van Eijk R."/>
            <person name="Schleper C."/>
            <person name="Guy L."/>
            <person name="Ettema T.J."/>
        </authorList>
    </citation>
    <scope>NUCLEOTIDE SEQUENCE</scope>
</reference>
<comment type="caution">
    <text evidence="2">The sequence shown here is derived from an EMBL/GenBank/DDBJ whole genome shotgun (WGS) entry which is preliminary data.</text>
</comment>
<keyword evidence="1" id="KW-0812">Transmembrane</keyword>
<accession>A0A0F9DD00</accession>
<feature type="transmembrane region" description="Helical" evidence="1">
    <location>
        <begin position="30"/>
        <end position="51"/>
    </location>
</feature>
<protein>
    <submittedName>
        <fullName evidence="2">Uncharacterized protein</fullName>
    </submittedName>
</protein>
<dbReference type="AlphaFoldDB" id="A0A0F9DD00"/>
<gene>
    <name evidence="2" type="ORF">LCGC14_2561650</name>
</gene>
<evidence type="ECO:0000256" key="1">
    <source>
        <dbReference type="SAM" id="Phobius"/>
    </source>
</evidence>
<keyword evidence="1" id="KW-1133">Transmembrane helix</keyword>
<name>A0A0F9DD00_9ZZZZ</name>
<proteinExistence type="predicted"/>
<dbReference type="EMBL" id="LAZR01042299">
    <property type="protein sequence ID" value="KKL09858.1"/>
    <property type="molecule type" value="Genomic_DNA"/>
</dbReference>
<organism evidence="2">
    <name type="scientific">marine sediment metagenome</name>
    <dbReference type="NCBI Taxonomy" id="412755"/>
    <lineage>
        <taxon>unclassified sequences</taxon>
        <taxon>metagenomes</taxon>
        <taxon>ecological metagenomes</taxon>
    </lineage>
</organism>
<keyword evidence="1" id="KW-0472">Membrane</keyword>
<evidence type="ECO:0000313" key="2">
    <source>
        <dbReference type="EMBL" id="KKL09858.1"/>
    </source>
</evidence>